<feature type="compositionally biased region" description="Basic and acidic residues" evidence="2">
    <location>
        <begin position="310"/>
        <end position="324"/>
    </location>
</feature>
<feature type="compositionally biased region" description="Basic residues" evidence="2">
    <location>
        <begin position="534"/>
        <end position="544"/>
    </location>
</feature>
<sequence length="835" mass="98276">MQEFTEGESHKTKSKTSKSNDDRIQDLLYASPDIAADQLQRLNGEVARNAQRAQGLLRRGIIGALISLLRRIESKNVTKLSGQLLDRVSAEISPIWAKSNQHVKTETAYTVLQAIKSLVSHEDSRIEYLLSHNSIIIIGLGSEVETDNENENKKKSKQVLSDKSIIEQEIITILYQKGTDQQKLSMKNKINWLRDKDKDNSTQKQTEKTNENLKKEIKRKRGRSLGDKDIRDRSPVPEDGHDHKHKKDDKKQKKDKYSDDKRNKKIKRPKTANAAFPRNHNKDKEKDPKDKKQGRRGSHPTEDTDDSDNEDKKDQKQKEKDKEKKKIKMNQRKEERKSQERAKSADKHKSRERKEDKEGLKGRAKSEGRKNRGKSSDKQSSKEKSDIKHKNKEQSRARIKDKSKGRRKKNKEDIDRYQEEEDNDTDHEEKKHKHNKKNKSKERKHNKSDKDEDDDEDNNNNKRHKHHKRDTDNKDHKSNKEGKEKKHEEKERLRNQRREDKEKRRNARKELKLARRKEKELHKEKQKEKDVKQEKHHRRHHKSKNREDNQRDQSGEGQQSANETQQETQPIPSVIIDTADIPLIDKQEDEAAKIRQQQIQAAQQAMSQLTEEERLIKRLERDRYRRRREREKKKMDENNKIGRLNMMVGLTEGFMFHNEQLAVDHFKAMIEYLTLESDIVIVRAVEILLSSKEYAVDRFLLPDSGLVEAVTRRLPYLFPGQYSMRAEDIVVMGRLLDVVKQIMRDVRYPPEYLTDNLIWYRKLNQYGEIMKVPLDIWEKVMWLKMMMFAHAPVRSKIQVLARCGGVRRVMEQLFGGAEGEGMEAVDEGEEAEAEE</sequence>
<feature type="compositionally biased region" description="Basic and acidic residues" evidence="2">
    <location>
        <begin position="195"/>
        <end position="215"/>
    </location>
</feature>
<gene>
    <name evidence="3" type="ORF">EZS28_031798</name>
</gene>
<feature type="compositionally biased region" description="Basic residues" evidence="2">
    <location>
        <begin position="430"/>
        <end position="447"/>
    </location>
</feature>
<evidence type="ECO:0000256" key="1">
    <source>
        <dbReference type="SAM" id="Coils"/>
    </source>
</evidence>
<evidence type="ECO:0000313" key="4">
    <source>
        <dbReference type="Proteomes" id="UP000324800"/>
    </source>
</evidence>
<feature type="region of interest" description="Disordered" evidence="2">
    <location>
        <begin position="1"/>
        <end position="22"/>
    </location>
</feature>
<evidence type="ECO:0000256" key="2">
    <source>
        <dbReference type="SAM" id="MobiDB-lite"/>
    </source>
</evidence>
<name>A0A5J4US94_9EUKA</name>
<reference evidence="3 4" key="1">
    <citation type="submission" date="2019-03" db="EMBL/GenBank/DDBJ databases">
        <title>Single cell metagenomics reveals metabolic interactions within the superorganism composed of flagellate Streblomastix strix and complex community of Bacteroidetes bacteria on its surface.</title>
        <authorList>
            <person name="Treitli S.C."/>
            <person name="Kolisko M."/>
            <person name="Husnik F."/>
            <person name="Keeling P."/>
            <person name="Hampl V."/>
        </authorList>
    </citation>
    <scope>NUCLEOTIDE SEQUENCE [LARGE SCALE GENOMIC DNA]</scope>
    <source>
        <strain evidence="3">ST1C</strain>
    </source>
</reference>
<feature type="non-terminal residue" evidence="3">
    <location>
        <position position="835"/>
    </location>
</feature>
<feature type="region of interest" description="Disordered" evidence="2">
    <location>
        <begin position="195"/>
        <end position="575"/>
    </location>
</feature>
<proteinExistence type="predicted"/>
<dbReference type="EMBL" id="SNRW01013393">
    <property type="protein sequence ID" value="KAA6372675.1"/>
    <property type="molecule type" value="Genomic_DNA"/>
</dbReference>
<feature type="compositionally biased region" description="Basic and acidic residues" evidence="2">
    <location>
        <begin position="249"/>
        <end position="262"/>
    </location>
</feature>
<organism evidence="3 4">
    <name type="scientific">Streblomastix strix</name>
    <dbReference type="NCBI Taxonomy" id="222440"/>
    <lineage>
        <taxon>Eukaryota</taxon>
        <taxon>Metamonada</taxon>
        <taxon>Preaxostyla</taxon>
        <taxon>Oxymonadida</taxon>
        <taxon>Streblomastigidae</taxon>
        <taxon>Streblomastix</taxon>
    </lineage>
</organism>
<protein>
    <submittedName>
        <fullName evidence="3">Uncharacterized protein</fullName>
    </submittedName>
</protein>
<feature type="coiled-coil region" evidence="1">
    <location>
        <begin position="584"/>
        <end position="622"/>
    </location>
</feature>
<feature type="compositionally biased region" description="Basic and acidic residues" evidence="2">
    <location>
        <begin position="469"/>
        <end position="533"/>
    </location>
</feature>
<accession>A0A5J4US94</accession>
<feature type="compositionally biased region" description="Polar residues" evidence="2">
    <location>
        <begin position="555"/>
        <end position="571"/>
    </location>
</feature>
<feature type="compositionally biased region" description="Basic and acidic residues" evidence="2">
    <location>
        <begin position="280"/>
        <end position="291"/>
    </location>
</feature>
<comment type="caution">
    <text evidence="3">The sequence shown here is derived from an EMBL/GenBank/DDBJ whole genome shotgun (WGS) entry which is preliminary data.</text>
</comment>
<keyword evidence="1" id="KW-0175">Coiled coil</keyword>
<dbReference type="AlphaFoldDB" id="A0A5J4US94"/>
<feature type="compositionally biased region" description="Basic and acidic residues" evidence="2">
    <location>
        <begin position="545"/>
        <end position="554"/>
    </location>
</feature>
<evidence type="ECO:0000313" key="3">
    <source>
        <dbReference type="EMBL" id="KAA6372675.1"/>
    </source>
</evidence>
<feature type="compositionally biased region" description="Basic and acidic residues" evidence="2">
    <location>
        <begin position="331"/>
        <end position="402"/>
    </location>
</feature>
<dbReference type="Proteomes" id="UP000324800">
    <property type="component" value="Unassembled WGS sequence"/>
</dbReference>
<feature type="compositionally biased region" description="Basic and acidic residues" evidence="2">
    <location>
        <begin position="224"/>
        <end position="242"/>
    </location>
</feature>